<dbReference type="Pfam" id="PF13178">
    <property type="entry name" value="DUF4005"/>
    <property type="match status" value="1"/>
</dbReference>
<dbReference type="Pfam" id="PF00612">
    <property type="entry name" value="IQ"/>
    <property type="match status" value="1"/>
</dbReference>
<evidence type="ECO:0000256" key="3">
    <source>
        <dbReference type="ARBA" id="ARBA00024378"/>
    </source>
</evidence>
<evidence type="ECO:0000256" key="1">
    <source>
        <dbReference type="ARBA" id="ARBA00022860"/>
    </source>
</evidence>
<dbReference type="SMART" id="SM00015">
    <property type="entry name" value="IQ"/>
    <property type="match status" value="2"/>
</dbReference>
<comment type="subunit">
    <text evidence="3">Binds to multiple calmodulin (CaM) in the presence of Ca(2+) and CaM-like proteins.</text>
</comment>
<dbReference type="PROSITE" id="PS50096">
    <property type="entry name" value="IQ"/>
    <property type="match status" value="2"/>
</dbReference>
<dbReference type="InterPro" id="IPR025064">
    <property type="entry name" value="DUF4005"/>
</dbReference>
<dbReference type="PANTHER" id="PTHR32295">
    <property type="entry name" value="IQ-DOMAIN 5-RELATED"/>
    <property type="match status" value="1"/>
</dbReference>
<evidence type="ECO:0000256" key="2">
    <source>
        <dbReference type="ARBA" id="ARBA00024341"/>
    </source>
</evidence>
<feature type="domain" description="DUF4005" evidence="5">
    <location>
        <begin position="329"/>
        <end position="389"/>
    </location>
</feature>
<evidence type="ECO:0000313" key="7">
    <source>
        <dbReference type="Proteomes" id="UP000325577"/>
    </source>
</evidence>
<comment type="similarity">
    <text evidence="2">Belongs to the IQD family.</text>
</comment>
<name>A0A5J4ZKJ8_9ASTE</name>
<evidence type="ECO:0000256" key="4">
    <source>
        <dbReference type="SAM" id="MobiDB-lite"/>
    </source>
</evidence>
<feature type="region of interest" description="Disordered" evidence="4">
    <location>
        <begin position="369"/>
        <end position="400"/>
    </location>
</feature>
<protein>
    <recommendedName>
        <fullName evidence="5">DUF4005 domain-containing protein</fullName>
    </recommendedName>
</protein>
<dbReference type="CDD" id="cd23767">
    <property type="entry name" value="IQCD"/>
    <property type="match status" value="1"/>
</dbReference>
<keyword evidence="7" id="KW-1185">Reference proteome</keyword>
<dbReference type="EMBL" id="CM018050">
    <property type="protein sequence ID" value="KAA8518096.1"/>
    <property type="molecule type" value="Genomic_DNA"/>
</dbReference>
<reference evidence="6 7" key="1">
    <citation type="submission" date="2019-09" db="EMBL/GenBank/DDBJ databases">
        <title>A chromosome-level genome assembly of the Chinese tupelo Nyssa sinensis.</title>
        <authorList>
            <person name="Yang X."/>
            <person name="Kang M."/>
            <person name="Yang Y."/>
            <person name="Xiong H."/>
            <person name="Wang M."/>
            <person name="Zhang Z."/>
            <person name="Wang Z."/>
            <person name="Wu H."/>
            <person name="Ma T."/>
            <person name="Liu J."/>
            <person name="Xi Z."/>
        </authorList>
    </citation>
    <scope>NUCLEOTIDE SEQUENCE [LARGE SCALE GENOMIC DNA]</scope>
    <source>
        <strain evidence="6">J267</strain>
        <tissue evidence="6">Leaf</tissue>
    </source>
</reference>
<evidence type="ECO:0000259" key="5">
    <source>
        <dbReference type="Pfam" id="PF13178"/>
    </source>
</evidence>
<feature type="compositionally biased region" description="Polar residues" evidence="4">
    <location>
        <begin position="377"/>
        <end position="391"/>
    </location>
</feature>
<sequence length="410" mass="46593">MGKKRSWFSLVKRLFVSETKPKADKKSKRWRCVFGRLKFRQYPALSAPQRTLSEATEEQRKHALAVAIATAAAAEAAVAAAHAAAEVVWLTGVPQSYDDYQNRIQNLAAIKIQSSYRAHLARKALRALKGLVRLQAIIRGQIVRRQVITNLKCLPSIAKTESQAHQLTVPNVDESCKDGEKKQFLSPKKELEEKEIKLESKSQKNWDCSLFSKEDMETSWSRKQEAIIKRERMRRYSFSHRERRNYQTLREAIGNEHWADDEAYKKRDKEKLKSTVLSNLIDCDTDGAQIKLRKAYKHDSAEELNSRVSLPRRSFCHAKQKSIGEDSSLPNSPVFPTYMVATESVKAKARSISMPKQRLGFLDTCSDHSSPFKLRSSPWSSFNGEGTSTDGQSTDISQQISIQVKGLYPD</sequence>
<dbReference type="AlphaFoldDB" id="A0A5J4ZKJ8"/>
<dbReference type="OrthoDB" id="696085at2759"/>
<gene>
    <name evidence="6" type="ORF">F0562_015570</name>
</gene>
<keyword evidence="1" id="KW-0112">Calmodulin-binding</keyword>
<accession>A0A5J4ZKJ8</accession>
<proteinExistence type="inferred from homology"/>
<dbReference type="Gene3D" id="1.20.5.190">
    <property type="match status" value="1"/>
</dbReference>
<dbReference type="GO" id="GO:0005516">
    <property type="term" value="F:calmodulin binding"/>
    <property type="evidence" value="ECO:0007669"/>
    <property type="project" value="UniProtKB-KW"/>
</dbReference>
<dbReference type="InterPro" id="IPR000048">
    <property type="entry name" value="IQ_motif_EF-hand-BS"/>
</dbReference>
<evidence type="ECO:0000313" key="6">
    <source>
        <dbReference type="EMBL" id="KAA8518096.1"/>
    </source>
</evidence>
<dbReference type="Proteomes" id="UP000325577">
    <property type="component" value="Linkage Group LG7"/>
</dbReference>
<dbReference type="PANTHER" id="PTHR32295:SF212">
    <property type="entry name" value="CALMODULIN BINDING PROTEIN-RELATED"/>
    <property type="match status" value="1"/>
</dbReference>
<organism evidence="6 7">
    <name type="scientific">Nyssa sinensis</name>
    <dbReference type="NCBI Taxonomy" id="561372"/>
    <lineage>
        <taxon>Eukaryota</taxon>
        <taxon>Viridiplantae</taxon>
        <taxon>Streptophyta</taxon>
        <taxon>Embryophyta</taxon>
        <taxon>Tracheophyta</taxon>
        <taxon>Spermatophyta</taxon>
        <taxon>Magnoliopsida</taxon>
        <taxon>eudicotyledons</taxon>
        <taxon>Gunneridae</taxon>
        <taxon>Pentapetalae</taxon>
        <taxon>asterids</taxon>
        <taxon>Cornales</taxon>
        <taxon>Nyssaceae</taxon>
        <taxon>Nyssa</taxon>
    </lineage>
</organism>